<dbReference type="SUPFAM" id="SSF56059">
    <property type="entry name" value="Glutathione synthetase ATP-binding domain-like"/>
    <property type="match status" value="1"/>
</dbReference>
<sequence>MKALVLGGGGREHALVRALSLDPGITDLHSAPGNPGISELAENHVINVTDGLAVTELAARIRAELVVIGPEAPLVAGVADALRDRGIPVFGPDRDAARLEGSKAFAKEVMEAAGVPTAKARVCRNAGQVAEALDAFGPPYVVKDDGLAAGKGVVVTEDRAAAERHARECGGRVVVEEFLDGPEVSLFVLSDGKHALPLLPAQDFKRAHDGDLGPNTGGMGAYAPVPWAPPGLTDEVMGSVVRPTLVEMNRRGARYQGLLYVGLALTSKGPRVVEFNARFGDPETQVILDRLSTPVGAVLQATDTAGLGAIGSLNWKPGAAVTVVVAAENYPGDPVKGDLVHGLDAANALEGAYVLHAGTAWAPDGGVKANGGRVLNVVGTGADLRQARDRAYEAASRIELRGSFHRTDIAERAAAELQD</sequence>
<comment type="similarity">
    <text evidence="9 12">Belongs to the GARS family.</text>
</comment>
<dbReference type="InterPro" id="IPR037123">
    <property type="entry name" value="PRibGlycinamide_synth_C_sf"/>
</dbReference>
<comment type="cofactor">
    <cofactor evidence="2">
        <name>Mg(2+)</name>
        <dbReference type="ChEBI" id="CHEBI:18420"/>
    </cofactor>
</comment>
<evidence type="ECO:0000313" key="15">
    <source>
        <dbReference type="EMBL" id="MBE3001746.1"/>
    </source>
</evidence>
<evidence type="ECO:0000256" key="7">
    <source>
        <dbReference type="ARBA" id="ARBA00022755"/>
    </source>
</evidence>
<dbReference type="InterPro" id="IPR020561">
    <property type="entry name" value="PRibGlycinamid_synth_ATP-grasp"/>
</dbReference>
<keyword evidence="16" id="KW-1185">Reference proteome</keyword>
<dbReference type="Pfam" id="PF01071">
    <property type="entry name" value="GARS_A"/>
    <property type="match status" value="1"/>
</dbReference>
<dbReference type="InterPro" id="IPR013815">
    <property type="entry name" value="ATP_grasp_subdomain_1"/>
</dbReference>
<protein>
    <recommendedName>
        <fullName evidence="4 12">Phosphoribosylamine--glycine ligase</fullName>
        <ecNumber evidence="4 12">6.3.4.13</ecNumber>
    </recommendedName>
    <alternativeName>
        <fullName evidence="12">GARS</fullName>
    </alternativeName>
    <alternativeName>
        <fullName evidence="10 12">Glycinamide ribonucleotide synthetase</fullName>
    </alternativeName>
    <alternativeName>
        <fullName evidence="11 12">Phosphoribosylglycinamide synthetase</fullName>
    </alternativeName>
</protein>
<evidence type="ECO:0000256" key="1">
    <source>
        <dbReference type="ARBA" id="ARBA00001936"/>
    </source>
</evidence>
<accession>A0ABR9PD36</accession>
<comment type="pathway">
    <text evidence="3 12">Purine metabolism; IMP biosynthesis via de novo pathway; N(1)-(5-phospho-D-ribosyl)glycinamide from 5-phospho-alpha-D-ribose 1-diphosphate: step 2/2.</text>
</comment>
<dbReference type="InterPro" id="IPR020559">
    <property type="entry name" value="PRibGlycinamide_synth_CS"/>
</dbReference>
<dbReference type="EMBL" id="JADBGI010000028">
    <property type="protein sequence ID" value="MBE3001746.1"/>
    <property type="molecule type" value="Genomic_DNA"/>
</dbReference>
<evidence type="ECO:0000256" key="8">
    <source>
        <dbReference type="ARBA" id="ARBA00022840"/>
    </source>
</evidence>
<evidence type="ECO:0000256" key="12">
    <source>
        <dbReference type="HAMAP-Rule" id="MF_00138"/>
    </source>
</evidence>
<dbReference type="SUPFAM" id="SSF51246">
    <property type="entry name" value="Rudiment single hybrid motif"/>
    <property type="match status" value="1"/>
</dbReference>
<evidence type="ECO:0000259" key="14">
    <source>
        <dbReference type="PROSITE" id="PS50975"/>
    </source>
</evidence>
<dbReference type="Pfam" id="PF02844">
    <property type="entry name" value="GARS_N"/>
    <property type="match status" value="1"/>
</dbReference>
<evidence type="ECO:0000313" key="16">
    <source>
        <dbReference type="Proteomes" id="UP000806528"/>
    </source>
</evidence>
<dbReference type="PANTHER" id="PTHR43472:SF1">
    <property type="entry name" value="PHOSPHORIBOSYLAMINE--GLYCINE LIGASE, CHLOROPLASTIC"/>
    <property type="match status" value="1"/>
</dbReference>
<comment type="catalytic activity">
    <reaction evidence="12">
        <text>5-phospho-beta-D-ribosylamine + glycine + ATP = N(1)-(5-phospho-beta-D-ribosyl)glycinamide + ADP + phosphate + H(+)</text>
        <dbReference type="Rhea" id="RHEA:17453"/>
        <dbReference type="ChEBI" id="CHEBI:15378"/>
        <dbReference type="ChEBI" id="CHEBI:30616"/>
        <dbReference type="ChEBI" id="CHEBI:43474"/>
        <dbReference type="ChEBI" id="CHEBI:57305"/>
        <dbReference type="ChEBI" id="CHEBI:58681"/>
        <dbReference type="ChEBI" id="CHEBI:143788"/>
        <dbReference type="ChEBI" id="CHEBI:456216"/>
        <dbReference type="EC" id="6.3.4.13"/>
    </reaction>
</comment>
<evidence type="ECO:0000256" key="11">
    <source>
        <dbReference type="ARBA" id="ARBA00042864"/>
    </source>
</evidence>
<dbReference type="RefSeq" id="WP_193124342.1">
    <property type="nucleotide sequence ID" value="NZ_JADBGI010000028.1"/>
</dbReference>
<dbReference type="Gene3D" id="3.40.50.20">
    <property type="match status" value="1"/>
</dbReference>
<keyword evidence="5 12" id="KW-0436">Ligase</keyword>
<dbReference type="PROSITE" id="PS50975">
    <property type="entry name" value="ATP_GRASP"/>
    <property type="match status" value="1"/>
</dbReference>
<dbReference type="SMART" id="SM01209">
    <property type="entry name" value="GARS_A"/>
    <property type="match status" value="1"/>
</dbReference>
<keyword evidence="6 13" id="KW-0547">Nucleotide-binding</keyword>
<dbReference type="EC" id="6.3.4.13" evidence="4 12"/>
<dbReference type="InterPro" id="IPR020560">
    <property type="entry name" value="PRibGlycinamide_synth_C-dom"/>
</dbReference>
<evidence type="ECO:0000256" key="2">
    <source>
        <dbReference type="ARBA" id="ARBA00001946"/>
    </source>
</evidence>
<dbReference type="PROSITE" id="PS00184">
    <property type="entry name" value="GARS"/>
    <property type="match status" value="1"/>
</dbReference>
<keyword evidence="8 13" id="KW-0067">ATP-binding</keyword>
<dbReference type="Pfam" id="PF02843">
    <property type="entry name" value="GARS_C"/>
    <property type="match status" value="1"/>
</dbReference>
<dbReference type="InterPro" id="IPR016185">
    <property type="entry name" value="PreATP-grasp_dom_sf"/>
</dbReference>
<reference evidence="15 16" key="1">
    <citation type="submission" date="2020-09" db="EMBL/GenBank/DDBJ databases">
        <title>Diversity and distribution of actinomycetes associated with coral in the coast of Hainan.</title>
        <authorList>
            <person name="Li F."/>
        </authorList>
    </citation>
    <scope>NUCLEOTIDE SEQUENCE [LARGE SCALE GENOMIC DNA]</scope>
    <source>
        <strain evidence="15 16">HNM0947</strain>
    </source>
</reference>
<gene>
    <name evidence="12 15" type="primary">purD</name>
    <name evidence="15" type="ORF">IDM40_24055</name>
</gene>
<dbReference type="InterPro" id="IPR020562">
    <property type="entry name" value="PRibGlycinamide_synth_N"/>
</dbReference>
<dbReference type="InterPro" id="IPR011054">
    <property type="entry name" value="Rudment_hybrid_motif"/>
</dbReference>
<dbReference type="Gene3D" id="3.30.470.20">
    <property type="entry name" value="ATP-grasp fold, B domain"/>
    <property type="match status" value="1"/>
</dbReference>
<evidence type="ECO:0000256" key="5">
    <source>
        <dbReference type="ARBA" id="ARBA00022598"/>
    </source>
</evidence>
<evidence type="ECO:0000256" key="9">
    <source>
        <dbReference type="ARBA" id="ARBA00038345"/>
    </source>
</evidence>
<dbReference type="NCBIfam" id="TIGR00877">
    <property type="entry name" value="purD"/>
    <property type="match status" value="1"/>
</dbReference>
<dbReference type="SUPFAM" id="SSF52440">
    <property type="entry name" value="PreATP-grasp domain"/>
    <property type="match status" value="1"/>
</dbReference>
<evidence type="ECO:0000256" key="13">
    <source>
        <dbReference type="PROSITE-ProRule" id="PRU00409"/>
    </source>
</evidence>
<evidence type="ECO:0000256" key="3">
    <source>
        <dbReference type="ARBA" id="ARBA00005174"/>
    </source>
</evidence>
<dbReference type="Gene3D" id="3.90.600.10">
    <property type="entry name" value="Phosphoribosylglycinamide synthetase, C-terminal domain"/>
    <property type="match status" value="1"/>
</dbReference>
<evidence type="ECO:0000256" key="6">
    <source>
        <dbReference type="ARBA" id="ARBA00022741"/>
    </source>
</evidence>
<feature type="domain" description="ATP-grasp" evidence="14">
    <location>
        <begin position="107"/>
        <end position="304"/>
    </location>
</feature>
<organism evidence="15 16">
    <name type="scientific">Nocardiopsis coralli</name>
    <dbReference type="NCBI Taxonomy" id="2772213"/>
    <lineage>
        <taxon>Bacteria</taxon>
        <taxon>Bacillati</taxon>
        <taxon>Actinomycetota</taxon>
        <taxon>Actinomycetes</taxon>
        <taxon>Streptosporangiales</taxon>
        <taxon>Nocardiopsidaceae</taxon>
        <taxon>Nocardiopsis</taxon>
    </lineage>
</organism>
<evidence type="ECO:0000256" key="10">
    <source>
        <dbReference type="ARBA" id="ARBA00042242"/>
    </source>
</evidence>
<evidence type="ECO:0000256" key="4">
    <source>
        <dbReference type="ARBA" id="ARBA00013255"/>
    </source>
</evidence>
<keyword evidence="7 12" id="KW-0658">Purine biosynthesis</keyword>
<dbReference type="InterPro" id="IPR000115">
    <property type="entry name" value="PRibGlycinamide_synth"/>
</dbReference>
<dbReference type="Proteomes" id="UP000806528">
    <property type="component" value="Unassembled WGS sequence"/>
</dbReference>
<dbReference type="Gene3D" id="3.30.1490.20">
    <property type="entry name" value="ATP-grasp fold, A domain"/>
    <property type="match status" value="1"/>
</dbReference>
<dbReference type="SMART" id="SM01210">
    <property type="entry name" value="GARS_C"/>
    <property type="match status" value="1"/>
</dbReference>
<comment type="cofactor">
    <cofactor evidence="1">
        <name>Mn(2+)</name>
        <dbReference type="ChEBI" id="CHEBI:29035"/>
    </cofactor>
</comment>
<comment type="caution">
    <text evidence="15">The sequence shown here is derived from an EMBL/GenBank/DDBJ whole genome shotgun (WGS) entry which is preliminary data.</text>
</comment>
<dbReference type="PANTHER" id="PTHR43472">
    <property type="entry name" value="PHOSPHORIBOSYLAMINE--GLYCINE LIGASE"/>
    <property type="match status" value="1"/>
</dbReference>
<dbReference type="InterPro" id="IPR011761">
    <property type="entry name" value="ATP-grasp"/>
</dbReference>
<dbReference type="GO" id="GO:0004637">
    <property type="term" value="F:phosphoribosylamine-glycine ligase activity"/>
    <property type="evidence" value="ECO:0007669"/>
    <property type="project" value="UniProtKB-EC"/>
</dbReference>
<name>A0ABR9PD36_9ACTN</name>
<proteinExistence type="inferred from homology"/>
<dbReference type="HAMAP" id="MF_00138">
    <property type="entry name" value="GARS"/>
    <property type="match status" value="1"/>
</dbReference>